<keyword evidence="1" id="KW-0560">Oxidoreductase</keyword>
<dbReference type="GO" id="GO:0071949">
    <property type="term" value="F:FAD binding"/>
    <property type="evidence" value="ECO:0007669"/>
    <property type="project" value="InterPro"/>
</dbReference>
<feature type="domain" description="FAD-binding" evidence="3">
    <location>
        <begin position="278"/>
        <end position="353"/>
    </location>
</feature>
<keyword evidence="2 5" id="KW-0503">Monooxygenase</keyword>
<dbReference type="PANTHER" id="PTHR13789">
    <property type="entry name" value="MONOOXYGENASE"/>
    <property type="match status" value="1"/>
</dbReference>
<dbReference type="GO" id="GO:0004497">
    <property type="term" value="F:monooxygenase activity"/>
    <property type="evidence" value="ECO:0007669"/>
    <property type="project" value="UniProtKB-KW"/>
</dbReference>
<evidence type="ECO:0000259" key="4">
    <source>
        <dbReference type="Pfam" id="PF22607"/>
    </source>
</evidence>
<dbReference type="InterPro" id="IPR054707">
    <property type="entry name" value="DhpH_subs-bd"/>
</dbReference>
<sequence length="371" mass="39591">MSAARQTLTAESTKSAVVVGASLSGLMAALVLARIGFSVTVLERSDNSFRTGAALHVDQGLLARLTGTRMHNPLAPGIQSWFAVHKALLGAARSHPLVHIVTGSSVEVVEQDDTSAWAATVDGRTFSGDVVVGADGHSSVVRRAVAPERPDATFAGYCIWLGVAQESDLGPGICWPAETAFLGGGEAYLLGYPLPGPDGSVQAGRRQLGWAWYDSSRNDLFRETGCLVGKVVRHSLRASDVPDRTLRELWQDAAQWPTPWRKAVIDSIGRKAVIGTPITEYVPDRLVDGRLALVGDAAHVPTPMTGNGFAASMLGTEALADCLSEMASGYGALEASLRQYQTLRLNDVRRLVQSGQDFSRGFAASRRRARQ</sequence>
<protein>
    <submittedName>
        <fullName evidence="5">Monooxygenase</fullName>
    </submittedName>
</protein>
<dbReference type="RefSeq" id="WP_068959220.1">
    <property type="nucleotide sequence ID" value="NZ_LGLV01000025.1"/>
</dbReference>
<dbReference type="PATRIC" id="fig|1612624.7.peg.3958"/>
<name>A0A1C7NSU3_9HYPH</name>
<dbReference type="Pfam" id="PF01494">
    <property type="entry name" value="FAD_binding_3"/>
    <property type="match status" value="2"/>
</dbReference>
<gene>
    <name evidence="5" type="ORF">ADU59_28880</name>
</gene>
<organism evidence="5 6">
    <name type="scientific">Pararhizobium polonicum</name>
    <dbReference type="NCBI Taxonomy" id="1612624"/>
    <lineage>
        <taxon>Bacteria</taxon>
        <taxon>Pseudomonadati</taxon>
        <taxon>Pseudomonadota</taxon>
        <taxon>Alphaproteobacteria</taxon>
        <taxon>Hyphomicrobiales</taxon>
        <taxon>Rhizobiaceae</taxon>
        <taxon>Rhizobium/Agrobacterium group</taxon>
        <taxon>Pararhizobium</taxon>
    </lineage>
</organism>
<dbReference type="Pfam" id="PF22607">
    <property type="entry name" value="FAD_binding-like"/>
    <property type="match status" value="1"/>
</dbReference>
<evidence type="ECO:0000313" key="5">
    <source>
        <dbReference type="EMBL" id="OBZ92063.1"/>
    </source>
</evidence>
<dbReference type="PRINTS" id="PR00420">
    <property type="entry name" value="RNGMNOXGNASE"/>
</dbReference>
<feature type="domain" description="2,6-dihydroxypyridine 3-monooxygenase substrate binding" evidence="4">
    <location>
        <begin position="154"/>
        <end position="219"/>
    </location>
</feature>
<dbReference type="PANTHER" id="PTHR13789:SF309">
    <property type="entry name" value="PUTATIVE (AFU_ORTHOLOGUE AFUA_6G14510)-RELATED"/>
    <property type="match status" value="1"/>
</dbReference>
<comment type="caution">
    <text evidence="5">The sequence shown here is derived from an EMBL/GenBank/DDBJ whole genome shotgun (WGS) entry which is preliminary data.</text>
</comment>
<dbReference type="InterPro" id="IPR036188">
    <property type="entry name" value="FAD/NAD-bd_sf"/>
</dbReference>
<evidence type="ECO:0000256" key="2">
    <source>
        <dbReference type="ARBA" id="ARBA00023033"/>
    </source>
</evidence>
<dbReference type="Gene3D" id="3.50.50.60">
    <property type="entry name" value="FAD/NAD(P)-binding domain"/>
    <property type="match status" value="2"/>
</dbReference>
<evidence type="ECO:0000259" key="3">
    <source>
        <dbReference type="Pfam" id="PF01494"/>
    </source>
</evidence>
<keyword evidence="6" id="KW-1185">Reference proteome</keyword>
<dbReference type="Proteomes" id="UP000093111">
    <property type="component" value="Unassembled WGS sequence"/>
</dbReference>
<dbReference type="SUPFAM" id="SSF51905">
    <property type="entry name" value="FAD/NAD(P)-binding domain"/>
    <property type="match status" value="1"/>
</dbReference>
<dbReference type="InterPro" id="IPR002938">
    <property type="entry name" value="FAD-bd"/>
</dbReference>
<reference evidence="5 6" key="1">
    <citation type="journal article" date="2016" name="Syst. Appl. Microbiol.">
        <title>Pararhizobium polonicum sp. nov. isolated from tumors on stone fruit rootstocks.</title>
        <authorList>
            <person name="Pulawska J."/>
            <person name="Kuzmanovic N."/>
            <person name="Willems A."/>
            <person name="Pothier J.F."/>
        </authorList>
    </citation>
    <scope>NUCLEOTIDE SEQUENCE [LARGE SCALE GENOMIC DNA]</scope>
    <source>
        <strain evidence="5 6">F5.1</strain>
    </source>
</reference>
<feature type="domain" description="FAD-binding" evidence="3">
    <location>
        <begin position="16"/>
        <end position="60"/>
    </location>
</feature>
<dbReference type="SUPFAM" id="SSF54373">
    <property type="entry name" value="FAD-linked reductases, C-terminal domain"/>
    <property type="match status" value="1"/>
</dbReference>
<evidence type="ECO:0000313" key="6">
    <source>
        <dbReference type="Proteomes" id="UP000093111"/>
    </source>
</evidence>
<accession>A0A1C7NSU3</accession>
<dbReference type="InterPro" id="IPR050493">
    <property type="entry name" value="FAD-dep_Monooxygenase_BioMet"/>
</dbReference>
<dbReference type="AlphaFoldDB" id="A0A1C7NSU3"/>
<evidence type="ECO:0000256" key="1">
    <source>
        <dbReference type="ARBA" id="ARBA00023002"/>
    </source>
</evidence>
<dbReference type="STRING" id="1612624.ADU59_28880"/>
<dbReference type="EMBL" id="LGLV01000025">
    <property type="protein sequence ID" value="OBZ92063.1"/>
    <property type="molecule type" value="Genomic_DNA"/>
</dbReference>
<proteinExistence type="predicted"/>